<gene>
    <name evidence="1" type="ORF">E8K88_17495</name>
</gene>
<comment type="caution">
    <text evidence="1">The sequence shown here is derived from an EMBL/GenBank/DDBJ whole genome shotgun (WGS) entry which is preliminary data.</text>
</comment>
<dbReference type="OrthoDB" id="8908758at2"/>
<name>A0A4S5BFD0_9BURK</name>
<protein>
    <recommendedName>
        <fullName evidence="3">DUF4760 domain-containing protein</fullName>
    </recommendedName>
</protein>
<proteinExistence type="predicted"/>
<evidence type="ECO:0000313" key="1">
    <source>
        <dbReference type="EMBL" id="THJ30699.1"/>
    </source>
</evidence>
<accession>A0A4S5BFD0</accession>
<dbReference type="EMBL" id="SSWX01000038">
    <property type="protein sequence ID" value="THJ30699.1"/>
    <property type="molecule type" value="Genomic_DNA"/>
</dbReference>
<evidence type="ECO:0008006" key="3">
    <source>
        <dbReference type="Google" id="ProtNLM"/>
    </source>
</evidence>
<evidence type="ECO:0000313" key="2">
    <source>
        <dbReference type="Proteomes" id="UP000306236"/>
    </source>
</evidence>
<reference evidence="1 2" key="1">
    <citation type="submission" date="2019-04" db="EMBL/GenBank/DDBJ databases">
        <title>Lampropedia sp YIM MLB12 draf genome.</title>
        <authorList>
            <person name="Wang Y.-X."/>
        </authorList>
    </citation>
    <scope>NUCLEOTIDE SEQUENCE [LARGE SCALE GENOMIC DNA]</scope>
    <source>
        <strain evidence="1 2">YIM MLB12</strain>
    </source>
</reference>
<dbReference type="Proteomes" id="UP000306236">
    <property type="component" value="Unassembled WGS sequence"/>
</dbReference>
<dbReference type="RefSeq" id="WP_136407963.1">
    <property type="nucleotide sequence ID" value="NZ_SSWX01000038.1"/>
</dbReference>
<keyword evidence="2" id="KW-1185">Reference proteome</keyword>
<dbReference type="AlphaFoldDB" id="A0A4S5BFD0"/>
<sequence length="197" mass="22957">MFIDNWLPPTALVALVVFMARELFDYLKRRRAERRKKEALKLYIARECEFIKWTIDKIAYAVEYIHLSRFDARTLIVERFGSSRYIFAEYGLNGELDRSYVVDIVDLNTFGKYFLDIAAIDDEFFKIYDEAHSAAAVVRHALDSFVKSDIFEKIEGGSRFSNGFSTYAVSELKGAEEVLTRLYQYCTGKEAIPHRLR</sequence>
<organism evidence="1 2">
    <name type="scientific">Lampropedia aestuarii</name>
    <dbReference type="NCBI Taxonomy" id="2562762"/>
    <lineage>
        <taxon>Bacteria</taxon>
        <taxon>Pseudomonadati</taxon>
        <taxon>Pseudomonadota</taxon>
        <taxon>Betaproteobacteria</taxon>
        <taxon>Burkholderiales</taxon>
        <taxon>Comamonadaceae</taxon>
        <taxon>Lampropedia</taxon>
    </lineage>
</organism>